<evidence type="ECO:0008006" key="3">
    <source>
        <dbReference type="Google" id="ProtNLM"/>
    </source>
</evidence>
<comment type="caution">
    <text evidence="1">The sequence shown here is derived from an EMBL/GenBank/DDBJ whole genome shotgun (WGS) entry which is preliminary data.</text>
</comment>
<protein>
    <recommendedName>
        <fullName evidence="3">Glycerophosphodiester phosphodiesterase</fullName>
    </recommendedName>
</protein>
<dbReference type="GO" id="GO:0006629">
    <property type="term" value="P:lipid metabolic process"/>
    <property type="evidence" value="ECO:0007669"/>
    <property type="project" value="InterPro"/>
</dbReference>
<evidence type="ECO:0000313" key="2">
    <source>
        <dbReference type="Proteomes" id="UP001212263"/>
    </source>
</evidence>
<organism evidence="1 2">
    <name type="scientific">Odoribacter splanchnicus</name>
    <dbReference type="NCBI Taxonomy" id="28118"/>
    <lineage>
        <taxon>Bacteria</taxon>
        <taxon>Pseudomonadati</taxon>
        <taxon>Bacteroidota</taxon>
        <taxon>Bacteroidia</taxon>
        <taxon>Bacteroidales</taxon>
        <taxon>Odoribacteraceae</taxon>
        <taxon>Odoribacter</taxon>
    </lineage>
</organism>
<gene>
    <name evidence="1" type="ORF">PN645_08215</name>
</gene>
<dbReference type="EMBL" id="JAQMRD010000008">
    <property type="protein sequence ID" value="MDB9222988.1"/>
    <property type="molecule type" value="Genomic_DNA"/>
</dbReference>
<accession>A0AAW6FGG3</accession>
<dbReference type="SUPFAM" id="SSF51695">
    <property type="entry name" value="PLC-like phosphodiesterases"/>
    <property type="match status" value="1"/>
</dbReference>
<dbReference type="InterPro" id="IPR017946">
    <property type="entry name" value="PLC-like_Pdiesterase_TIM-brl"/>
</dbReference>
<dbReference type="Proteomes" id="UP001212263">
    <property type="component" value="Unassembled WGS sequence"/>
</dbReference>
<dbReference type="RefSeq" id="WP_239454790.1">
    <property type="nucleotide sequence ID" value="NZ_JAQMRB010000011.1"/>
</dbReference>
<dbReference type="GO" id="GO:0008081">
    <property type="term" value="F:phosphoric diester hydrolase activity"/>
    <property type="evidence" value="ECO:0007669"/>
    <property type="project" value="InterPro"/>
</dbReference>
<dbReference type="AlphaFoldDB" id="A0AAW6FGG3"/>
<reference evidence="1" key="1">
    <citation type="submission" date="2023-01" db="EMBL/GenBank/DDBJ databases">
        <title>Human gut microbiome strain richness.</title>
        <authorList>
            <person name="Chen-Liaw A."/>
        </authorList>
    </citation>
    <scope>NUCLEOTIDE SEQUENCE</scope>
    <source>
        <strain evidence="1">RTP21484st1_B7_RTP21484_190118</strain>
    </source>
</reference>
<evidence type="ECO:0000313" key="1">
    <source>
        <dbReference type="EMBL" id="MDB9222988.1"/>
    </source>
</evidence>
<proteinExistence type="predicted"/>
<name>A0AAW6FGG3_9BACT</name>
<sequence length="243" mass="28966">MRIIRFIGVACVIGLFFWCIVAIDEVEEHPDKIWLHRCNSMEKLYEHSERYSNFEVDIVFRQDSVFDVTHDIDTSFNLSIEPYFGYIQQNGGKLWLDIKNLDLQNVSAMLTQLADLTSRYDIDKERLIIESRNWQALQRFTEEGYYTSLYIGWENPSRLESEEIDSYMDKLRKAVDHKIVHALSFPGWWYSTIKENLNRSIDLLTWKHRTTQWQLLLTPKGHKMLDDPELKVILVKDKGQYHR</sequence>